<gene>
    <name evidence="1" type="ORF">CYY_004314</name>
</gene>
<proteinExistence type="predicted"/>
<reference evidence="1" key="1">
    <citation type="submission" date="2020-01" db="EMBL/GenBank/DDBJ databases">
        <title>Development of genomics and gene disruption for Polysphondylium violaceum indicates a role for the polyketide synthase stlB in stalk morphogenesis.</title>
        <authorList>
            <person name="Narita B."/>
            <person name="Kawabe Y."/>
            <person name="Kin K."/>
            <person name="Saito T."/>
            <person name="Gibbs R."/>
            <person name="Kuspa A."/>
            <person name="Muzny D."/>
            <person name="Queller D."/>
            <person name="Richards S."/>
            <person name="Strassman J."/>
            <person name="Sucgang R."/>
            <person name="Worley K."/>
            <person name="Schaap P."/>
        </authorList>
    </citation>
    <scope>NUCLEOTIDE SEQUENCE</scope>
    <source>
        <strain evidence="1">QSvi11</strain>
    </source>
</reference>
<protein>
    <submittedName>
        <fullName evidence="1">Uncharacterized protein</fullName>
    </submittedName>
</protein>
<dbReference type="AlphaFoldDB" id="A0A8J4PVG7"/>
<name>A0A8J4PVG7_9MYCE</name>
<dbReference type="Proteomes" id="UP000695562">
    <property type="component" value="Unassembled WGS sequence"/>
</dbReference>
<sequence>MFIQDNSIKIQDNLDLLEQDIRNNNQIITRLRELKQYIKNRIDNHYLPSLETEFSILESHLSSSINQLTETKQNITKYLDNFNSKKSSTQSLVQVLDWLKEKNILCRYKIYSSTIKEYDIIDQLLNSYYTSQQNSPIPLPRDQQQFIVTLNECFDIKESIDARPLICYPIVNSYKFFDFPRFPIVEPINNSQLDLFLNSQTTPRKNNQNENDNNSDNNINNIFVISYKYYHFTRLFYYISKCQFNYLFFFQSLDDYKKILIKLDINFSALGIVGDRQLIELFYSSIRNLTSVLIIYHGRFYDRYKYEIQYNKSNIKTIIITDSDFKANHPNVNIFGEYVLEPISKEALELMYYQTISFQMKTYSISR</sequence>
<keyword evidence="2" id="KW-1185">Reference proteome</keyword>
<evidence type="ECO:0000313" key="2">
    <source>
        <dbReference type="Proteomes" id="UP000695562"/>
    </source>
</evidence>
<evidence type="ECO:0000313" key="1">
    <source>
        <dbReference type="EMBL" id="KAF2074380.1"/>
    </source>
</evidence>
<accession>A0A8J4PVG7</accession>
<organism evidence="1 2">
    <name type="scientific">Polysphondylium violaceum</name>
    <dbReference type="NCBI Taxonomy" id="133409"/>
    <lineage>
        <taxon>Eukaryota</taxon>
        <taxon>Amoebozoa</taxon>
        <taxon>Evosea</taxon>
        <taxon>Eumycetozoa</taxon>
        <taxon>Dictyostelia</taxon>
        <taxon>Dictyosteliales</taxon>
        <taxon>Dictyosteliaceae</taxon>
        <taxon>Polysphondylium</taxon>
    </lineage>
</organism>
<comment type="caution">
    <text evidence="1">The sequence shown here is derived from an EMBL/GenBank/DDBJ whole genome shotgun (WGS) entry which is preliminary data.</text>
</comment>
<dbReference type="EMBL" id="AJWJ01000150">
    <property type="protein sequence ID" value="KAF2074380.1"/>
    <property type="molecule type" value="Genomic_DNA"/>
</dbReference>